<sequence length="425" mass="44577">MPGRQELHSEEIPARPALLRRYVLFSLGSTTADFAFGAVFVTVLLARGIDPLQLGTLLAASAVFGLAAEAPSGALGDRYGHRRLLASGLVVWGTGFVLFGWADGVPVTLLGTVLWAVGFHLHSGALTALVVNRMGTRDRAVRVARVVRWGQIGSRFGGVLGGVTVMLGGTWLSGDALILVAGAMLVALGLAVPLSFPASPGRPGVSVGALVRESVTTLAGRRFAPLVVLVVGLTVVKAVLVMSWQPLVTARYGDDVRINGMVLLVMTFALALGAVCSRFLGHRHPHLWGSACVIATGVPLFLVAWDLLPPVVGLILAEFLLGMSQALFVVWEHLMYSDAARNALFSTMSFVALAVLSMTHVLFGWVWDGHGLETAMTVVLVVSAVAAAATVPLAFAFPESRRFFDPGGGAGRGAPGDSEGSDVRE</sequence>
<evidence type="ECO:0000313" key="9">
    <source>
        <dbReference type="Proteomes" id="UP001183390"/>
    </source>
</evidence>
<feature type="domain" description="Major facilitator superfamily (MFS) profile" evidence="7">
    <location>
        <begin position="1"/>
        <end position="401"/>
    </location>
</feature>
<feature type="transmembrane region" description="Helical" evidence="6">
    <location>
        <begin position="108"/>
        <end position="131"/>
    </location>
</feature>
<evidence type="ECO:0000256" key="4">
    <source>
        <dbReference type="ARBA" id="ARBA00023136"/>
    </source>
</evidence>
<dbReference type="InterPro" id="IPR053160">
    <property type="entry name" value="MFS_DHA3_Transporter"/>
</dbReference>
<accession>A0ABU2MK19</accession>
<dbReference type="Pfam" id="PF07690">
    <property type="entry name" value="MFS_1"/>
    <property type="match status" value="1"/>
</dbReference>
<feature type="transmembrane region" description="Helical" evidence="6">
    <location>
        <begin position="343"/>
        <end position="363"/>
    </location>
</feature>
<feature type="transmembrane region" description="Helical" evidence="6">
    <location>
        <begin position="375"/>
        <end position="397"/>
    </location>
</feature>
<evidence type="ECO:0000256" key="3">
    <source>
        <dbReference type="ARBA" id="ARBA00022989"/>
    </source>
</evidence>
<evidence type="ECO:0000256" key="2">
    <source>
        <dbReference type="ARBA" id="ARBA00022692"/>
    </source>
</evidence>
<dbReference type="Proteomes" id="UP001183390">
    <property type="component" value="Unassembled WGS sequence"/>
</dbReference>
<organism evidence="8 9">
    <name type="scientific">Nocardiopsis lambiniae</name>
    <dbReference type="NCBI Taxonomy" id="3075539"/>
    <lineage>
        <taxon>Bacteria</taxon>
        <taxon>Bacillati</taxon>
        <taxon>Actinomycetota</taxon>
        <taxon>Actinomycetes</taxon>
        <taxon>Streptosporangiales</taxon>
        <taxon>Nocardiopsidaceae</taxon>
        <taxon>Nocardiopsis</taxon>
    </lineage>
</organism>
<keyword evidence="2 6" id="KW-0812">Transmembrane</keyword>
<dbReference type="PROSITE" id="PS50850">
    <property type="entry name" value="MFS"/>
    <property type="match status" value="1"/>
</dbReference>
<feature type="transmembrane region" description="Helical" evidence="6">
    <location>
        <begin position="21"/>
        <end position="46"/>
    </location>
</feature>
<gene>
    <name evidence="8" type="ORF">RM479_27395</name>
</gene>
<dbReference type="InterPro" id="IPR020846">
    <property type="entry name" value="MFS_dom"/>
</dbReference>
<dbReference type="InterPro" id="IPR036259">
    <property type="entry name" value="MFS_trans_sf"/>
</dbReference>
<feature type="region of interest" description="Disordered" evidence="5">
    <location>
        <begin position="406"/>
        <end position="425"/>
    </location>
</feature>
<evidence type="ECO:0000256" key="6">
    <source>
        <dbReference type="SAM" id="Phobius"/>
    </source>
</evidence>
<comment type="caution">
    <text evidence="8">The sequence shown here is derived from an EMBL/GenBank/DDBJ whole genome shotgun (WGS) entry which is preliminary data.</text>
</comment>
<dbReference type="InterPro" id="IPR011701">
    <property type="entry name" value="MFS"/>
</dbReference>
<feature type="transmembrane region" description="Helical" evidence="6">
    <location>
        <begin position="152"/>
        <end position="171"/>
    </location>
</feature>
<name>A0ABU2MK19_9ACTN</name>
<keyword evidence="4 6" id="KW-0472">Membrane</keyword>
<dbReference type="RefSeq" id="WP_311514577.1">
    <property type="nucleotide sequence ID" value="NZ_JAVREP010000039.1"/>
</dbReference>
<dbReference type="Gene3D" id="1.20.1250.20">
    <property type="entry name" value="MFS general substrate transporter like domains"/>
    <property type="match status" value="1"/>
</dbReference>
<evidence type="ECO:0000313" key="8">
    <source>
        <dbReference type="EMBL" id="MDT0332151.1"/>
    </source>
</evidence>
<feature type="transmembrane region" description="Helical" evidence="6">
    <location>
        <begin position="177"/>
        <end position="196"/>
    </location>
</feature>
<dbReference type="EMBL" id="JAVREP010000039">
    <property type="protein sequence ID" value="MDT0332151.1"/>
    <property type="molecule type" value="Genomic_DNA"/>
</dbReference>
<proteinExistence type="predicted"/>
<keyword evidence="3 6" id="KW-1133">Transmembrane helix</keyword>
<reference evidence="9" key="1">
    <citation type="submission" date="2023-07" db="EMBL/GenBank/DDBJ databases">
        <title>30 novel species of actinomycetes from the DSMZ collection.</title>
        <authorList>
            <person name="Nouioui I."/>
        </authorList>
    </citation>
    <scope>NUCLEOTIDE SEQUENCE [LARGE SCALE GENOMIC DNA]</scope>
    <source>
        <strain evidence="9">DSM 44743</strain>
    </source>
</reference>
<feature type="transmembrane region" description="Helical" evidence="6">
    <location>
        <begin position="84"/>
        <end position="102"/>
    </location>
</feature>
<dbReference type="SUPFAM" id="SSF103473">
    <property type="entry name" value="MFS general substrate transporter"/>
    <property type="match status" value="1"/>
</dbReference>
<evidence type="ECO:0000259" key="7">
    <source>
        <dbReference type="PROSITE" id="PS50850"/>
    </source>
</evidence>
<feature type="transmembrane region" description="Helical" evidence="6">
    <location>
        <begin position="52"/>
        <end position="72"/>
    </location>
</feature>
<feature type="transmembrane region" description="Helical" evidence="6">
    <location>
        <begin position="287"/>
        <end position="305"/>
    </location>
</feature>
<evidence type="ECO:0000256" key="1">
    <source>
        <dbReference type="ARBA" id="ARBA00004651"/>
    </source>
</evidence>
<dbReference type="PANTHER" id="PTHR23530">
    <property type="entry name" value="TRANSPORT PROTEIN-RELATED"/>
    <property type="match status" value="1"/>
</dbReference>
<feature type="transmembrane region" description="Helical" evidence="6">
    <location>
        <begin position="256"/>
        <end position="275"/>
    </location>
</feature>
<protein>
    <submittedName>
        <fullName evidence="8">MFS transporter</fullName>
    </submittedName>
</protein>
<evidence type="ECO:0000256" key="5">
    <source>
        <dbReference type="SAM" id="MobiDB-lite"/>
    </source>
</evidence>
<dbReference type="PANTHER" id="PTHR23530:SF1">
    <property type="entry name" value="PERMEASE, MAJOR FACILITATOR SUPERFAMILY-RELATED"/>
    <property type="match status" value="1"/>
</dbReference>
<comment type="subcellular location">
    <subcellularLocation>
        <location evidence="1">Cell membrane</location>
        <topology evidence="1">Multi-pass membrane protein</topology>
    </subcellularLocation>
</comment>
<keyword evidence="9" id="KW-1185">Reference proteome</keyword>
<dbReference type="CDD" id="cd06174">
    <property type="entry name" value="MFS"/>
    <property type="match status" value="1"/>
</dbReference>
<feature type="transmembrane region" description="Helical" evidence="6">
    <location>
        <begin position="311"/>
        <end position="331"/>
    </location>
</feature>
<feature type="transmembrane region" description="Helical" evidence="6">
    <location>
        <begin position="223"/>
        <end position="244"/>
    </location>
</feature>